<dbReference type="InterPro" id="IPR006439">
    <property type="entry name" value="HAD-SF_hydro_IA"/>
</dbReference>
<keyword evidence="3" id="KW-1185">Reference proteome</keyword>
<evidence type="ECO:0000313" key="2">
    <source>
        <dbReference type="EMBL" id="MCT2591773.1"/>
    </source>
</evidence>
<dbReference type="SFLD" id="SFLDG01129">
    <property type="entry name" value="C1.5:_HAD__Beta-PGM__Phosphata"/>
    <property type="match status" value="1"/>
</dbReference>
<keyword evidence="1 2" id="KW-0378">Hydrolase</keyword>
<protein>
    <submittedName>
        <fullName evidence="2">HAD family hydrolase</fullName>
    </submittedName>
</protein>
<gene>
    <name evidence="2" type="ORF">LHJ74_18035</name>
</gene>
<dbReference type="Gene3D" id="3.40.50.1000">
    <property type="entry name" value="HAD superfamily/HAD-like"/>
    <property type="match status" value="1"/>
</dbReference>
<dbReference type="InterPro" id="IPR051540">
    <property type="entry name" value="S-2-haloacid_dehalogenase"/>
</dbReference>
<dbReference type="PANTHER" id="PTHR43316:SF3">
    <property type="entry name" value="HALOACID DEHALOGENASE, TYPE II (AFU_ORTHOLOGUE AFUA_2G07750)-RELATED"/>
    <property type="match status" value="1"/>
</dbReference>
<comment type="caution">
    <text evidence="2">The sequence shown here is derived from an EMBL/GenBank/DDBJ whole genome shotgun (WGS) entry which is preliminary data.</text>
</comment>
<dbReference type="PRINTS" id="PR00413">
    <property type="entry name" value="HADHALOGNASE"/>
</dbReference>
<dbReference type="SUPFAM" id="SSF56784">
    <property type="entry name" value="HAD-like"/>
    <property type="match status" value="1"/>
</dbReference>
<reference evidence="2 3" key="1">
    <citation type="submission" date="2021-10" db="EMBL/GenBank/DDBJ databases">
        <title>Streptomyces gossypii sp. nov., isolated from soil collected from cotton field.</title>
        <authorList>
            <person name="Ge X."/>
            <person name="Chen X."/>
            <person name="Liu W."/>
        </authorList>
    </citation>
    <scope>NUCLEOTIDE SEQUENCE [LARGE SCALE GENOMIC DNA]</scope>
    <source>
        <strain evidence="2 3">N2-109</strain>
    </source>
</reference>
<dbReference type="RefSeq" id="WP_260219108.1">
    <property type="nucleotide sequence ID" value="NZ_JAJAGO010000008.1"/>
</dbReference>
<proteinExistence type="predicted"/>
<accession>A0ABT2JV62</accession>
<dbReference type="InterPro" id="IPR023214">
    <property type="entry name" value="HAD_sf"/>
</dbReference>
<dbReference type="Proteomes" id="UP001156389">
    <property type="component" value="Unassembled WGS sequence"/>
</dbReference>
<organism evidence="2 3">
    <name type="scientific">Streptomyces gossypii</name>
    <dbReference type="NCBI Taxonomy" id="2883101"/>
    <lineage>
        <taxon>Bacteria</taxon>
        <taxon>Bacillati</taxon>
        <taxon>Actinomycetota</taxon>
        <taxon>Actinomycetes</taxon>
        <taxon>Kitasatosporales</taxon>
        <taxon>Streptomycetaceae</taxon>
        <taxon>Streptomyces</taxon>
    </lineage>
</organism>
<dbReference type="NCBIfam" id="TIGR01549">
    <property type="entry name" value="HAD-SF-IA-v1"/>
    <property type="match status" value="1"/>
</dbReference>
<dbReference type="Pfam" id="PF00702">
    <property type="entry name" value="Hydrolase"/>
    <property type="match status" value="1"/>
</dbReference>
<dbReference type="SFLD" id="SFLDS00003">
    <property type="entry name" value="Haloacid_Dehalogenase"/>
    <property type="match status" value="1"/>
</dbReference>
<dbReference type="NCBIfam" id="TIGR01509">
    <property type="entry name" value="HAD-SF-IA-v3"/>
    <property type="match status" value="1"/>
</dbReference>
<dbReference type="PANTHER" id="PTHR43316">
    <property type="entry name" value="HYDROLASE, HALOACID DELAHOGENASE-RELATED"/>
    <property type="match status" value="1"/>
</dbReference>
<dbReference type="EMBL" id="JAJAGO010000008">
    <property type="protein sequence ID" value="MCT2591773.1"/>
    <property type="molecule type" value="Genomic_DNA"/>
</dbReference>
<sequence length="250" mass="27059">MSGARVVVFDFYGTLVRMVPPLPASHRSVFLRRGLHAAADHWGDQWSVGPADGEEHAAHSVSEQAYLAWELERLRRRARAAGVPEGEVEGLVTEIDRTMKSLRLALFDDTLEVLHALHARGVRIAVCSNWYWDLERTLDSVGLAGLVSVAVGSAQAGARKPHPRIYRTVLERCGVPAARAVFVGDMWEADVAGPLAAGMRAVHLWRTDRAVQGAAPPLVDGAARISTLHGLSGLLDDWDRVGRGGPGRCG</sequence>
<evidence type="ECO:0000256" key="1">
    <source>
        <dbReference type="ARBA" id="ARBA00022801"/>
    </source>
</evidence>
<dbReference type="GO" id="GO:0016787">
    <property type="term" value="F:hydrolase activity"/>
    <property type="evidence" value="ECO:0007669"/>
    <property type="project" value="UniProtKB-KW"/>
</dbReference>
<dbReference type="InterPro" id="IPR036412">
    <property type="entry name" value="HAD-like_sf"/>
</dbReference>
<name>A0ABT2JV62_9ACTN</name>
<evidence type="ECO:0000313" key="3">
    <source>
        <dbReference type="Proteomes" id="UP001156389"/>
    </source>
</evidence>